<feature type="coiled-coil region" evidence="1">
    <location>
        <begin position="85"/>
        <end position="112"/>
    </location>
</feature>
<keyword evidence="1" id="KW-0175">Coiled coil</keyword>
<feature type="region of interest" description="Disordered" evidence="2">
    <location>
        <begin position="125"/>
        <end position="163"/>
    </location>
</feature>
<organism evidence="3 4">
    <name type="scientific">Flemingia macrophylla</name>
    <dbReference type="NCBI Taxonomy" id="520843"/>
    <lineage>
        <taxon>Eukaryota</taxon>
        <taxon>Viridiplantae</taxon>
        <taxon>Streptophyta</taxon>
        <taxon>Embryophyta</taxon>
        <taxon>Tracheophyta</taxon>
        <taxon>Spermatophyta</taxon>
        <taxon>Magnoliopsida</taxon>
        <taxon>eudicotyledons</taxon>
        <taxon>Gunneridae</taxon>
        <taxon>Pentapetalae</taxon>
        <taxon>rosids</taxon>
        <taxon>fabids</taxon>
        <taxon>Fabales</taxon>
        <taxon>Fabaceae</taxon>
        <taxon>Papilionoideae</taxon>
        <taxon>50 kb inversion clade</taxon>
        <taxon>NPAAA clade</taxon>
        <taxon>indigoferoid/millettioid clade</taxon>
        <taxon>Phaseoleae</taxon>
        <taxon>Flemingia</taxon>
    </lineage>
</organism>
<dbReference type="Proteomes" id="UP001603857">
    <property type="component" value="Unassembled WGS sequence"/>
</dbReference>
<evidence type="ECO:0000313" key="3">
    <source>
        <dbReference type="EMBL" id="KAL2319287.1"/>
    </source>
</evidence>
<name>A0ABD1L6Z1_9FABA</name>
<proteinExistence type="predicted"/>
<dbReference type="AlphaFoldDB" id="A0ABD1L6Z1"/>
<evidence type="ECO:0000256" key="1">
    <source>
        <dbReference type="SAM" id="Coils"/>
    </source>
</evidence>
<accession>A0ABD1L6Z1</accession>
<feature type="compositionally biased region" description="Low complexity" evidence="2">
    <location>
        <begin position="125"/>
        <end position="150"/>
    </location>
</feature>
<keyword evidence="4" id="KW-1185">Reference proteome</keyword>
<reference evidence="3 4" key="1">
    <citation type="submission" date="2024-08" db="EMBL/GenBank/DDBJ databases">
        <title>Insights into the chromosomal genome structure of Flemingia macrophylla.</title>
        <authorList>
            <person name="Ding Y."/>
            <person name="Zhao Y."/>
            <person name="Bi W."/>
            <person name="Wu M."/>
            <person name="Zhao G."/>
            <person name="Gong Y."/>
            <person name="Li W."/>
            <person name="Zhang P."/>
        </authorList>
    </citation>
    <scope>NUCLEOTIDE SEQUENCE [LARGE SCALE GENOMIC DNA]</scope>
    <source>
        <strain evidence="3">DYQJB</strain>
        <tissue evidence="3">Leaf</tissue>
    </source>
</reference>
<gene>
    <name evidence="3" type="ORF">Fmac_028256</name>
</gene>
<evidence type="ECO:0000256" key="2">
    <source>
        <dbReference type="SAM" id="MobiDB-lite"/>
    </source>
</evidence>
<evidence type="ECO:0000313" key="4">
    <source>
        <dbReference type="Proteomes" id="UP001603857"/>
    </source>
</evidence>
<protein>
    <submittedName>
        <fullName evidence="3">Uncharacterized protein</fullName>
    </submittedName>
</protein>
<sequence length="163" mass="18315">MHPATATQCNDVNGYQKDNVQKMFTVTQNEEFEKIFSQAKSEAASCGGGSECSPLDPSVEEKIRNQSWFTAAGGRNKGRVYGVGKVQAEEKVRKTQEENEKLSRKFETLLNVVLPFLPAEVAQQIFQQSQENQQQQQQPPQPSNQAAENQENSDHSSPNYEDY</sequence>
<comment type="caution">
    <text evidence="3">The sequence shown here is derived from an EMBL/GenBank/DDBJ whole genome shotgun (WGS) entry which is preliminary data.</text>
</comment>
<dbReference type="EMBL" id="JBGMDY010000010">
    <property type="protein sequence ID" value="KAL2319287.1"/>
    <property type="molecule type" value="Genomic_DNA"/>
</dbReference>